<dbReference type="GO" id="GO:0010181">
    <property type="term" value="F:FMN binding"/>
    <property type="evidence" value="ECO:0007669"/>
    <property type="project" value="InterPro"/>
</dbReference>
<dbReference type="SUPFAM" id="SSF50475">
    <property type="entry name" value="FMN-binding split barrel"/>
    <property type="match status" value="1"/>
</dbReference>
<evidence type="ECO:0000313" key="7">
    <source>
        <dbReference type="Proteomes" id="UP000053342"/>
    </source>
</evidence>
<keyword evidence="2" id="KW-0285">Flavoprotein</keyword>
<proteinExistence type="inferred from homology"/>
<feature type="domain" description="Flavin reductase like" evidence="5">
    <location>
        <begin position="6"/>
        <end position="128"/>
    </location>
</feature>
<dbReference type="HOGENOM" id="CLU_1441069_0_0_1"/>
<dbReference type="InterPro" id="IPR002563">
    <property type="entry name" value="Flavin_Rdtase-like_dom"/>
</dbReference>
<dbReference type="OrthoDB" id="10250990at2759"/>
<dbReference type="PANTHER" id="PTHR33798">
    <property type="entry name" value="FLAVOPROTEIN OXYGENASE"/>
    <property type="match status" value="1"/>
</dbReference>
<comment type="similarity">
    <text evidence="4">Belongs to the flavoredoxin family.</text>
</comment>
<evidence type="ECO:0000256" key="3">
    <source>
        <dbReference type="ARBA" id="ARBA00022643"/>
    </source>
</evidence>
<dbReference type="InterPro" id="IPR012349">
    <property type="entry name" value="Split_barrel_FMN-bd"/>
</dbReference>
<dbReference type="GeneID" id="27363802"/>
<evidence type="ECO:0000313" key="6">
    <source>
        <dbReference type="EMBL" id="KIW35966.1"/>
    </source>
</evidence>
<dbReference type="VEuPathDB" id="FungiDB:PV06_11728"/>
<dbReference type="Proteomes" id="UP000053342">
    <property type="component" value="Unassembled WGS sequence"/>
</dbReference>
<organism evidence="6 7">
    <name type="scientific">Exophiala oligosperma</name>
    <dbReference type="NCBI Taxonomy" id="215243"/>
    <lineage>
        <taxon>Eukaryota</taxon>
        <taxon>Fungi</taxon>
        <taxon>Dikarya</taxon>
        <taxon>Ascomycota</taxon>
        <taxon>Pezizomycotina</taxon>
        <taxon>Eurotiomycetes</taxon>
        <taxon>Chaetothyriomycetidae</taxon>
        <taxon>Chaetothyriales</taxon>
        <taxon>Herpotrichiellaceae</taxon>
        <taxon>Exophiala</taxon>
    </lineage>
</organism>
<keyword evidence="3" id="KW-0288">FMN</keyword>
<dbReference type="RefSeq" id="XP_016256182.1">
    <property type="nucleotide sequence ID" value="XM_016413439.1"/>
</dbReference>
<keyword evidence="7" id="KW-1185">Reference proteome</keyword>
<dbReference type="AlphaFoldDB" id="A0A0D2A6K9"/>
<dbReference type="Gene3D" id="2.30.110.10">
    <property type="entry name" value="Electron Transport, Fmn-binding Protein, Chain A"/>
    <property type="match status" value="1"/>
</dbReference>
<sequence length="188" mass="20781">MPSQIVNDDPPIFVIGFLSPMARAKDCLKNLVDTKECVINMVSEHYVEAANSTSINAPYGESEWKISSLTPVACSSVQPARVKEAVFSIEGKLLSTQEFDSRAIPGKKSGTLAIIEGVKFWVRSDALNKDKNLIDPSTALALFCIYYTYGEVGSEANKSPRRSKLRSDLNRIRTAQIRNGLENLPRNK</sequence>
<dbReference type="EMBL" id="KN847387">
    <property type="protein sequence ID" value="KIW35966.1"/>
    <property type="molecule type" value="Genomic_DNA"/>
</dbReference>
<comment type="cofactor">
    <cofactor evidence="1">
        <name>FMN</name>
        <dbReference type="ChEBI" id="CHEBI:58210"/>
    </cofactor>
</comment>
<evidence type="ECO:0000259" key="5">
    <source>
        <dbReference type="Pfam" id="PF01613"/>
    </source>
</evidence>
<evidence type="ECO:0000256" key="2">
    <source>
        <dbReference type="ARBA" id="ARBA00022630"/>
    </source>
</evidence>
<protein>
    <recommendedName>
        <fullName evidence="5">Flavin reductase like domain-containing protein</fullName>
    </recommendedName>
</protein>
<reference evidence="6 7" key="1">
    <citation type="submission" date="2015-01" db="EMBL/GenBank/DDBJ databases">
        <title>The Genome Sequence of Exophiala oligosperma CBS72588.</title>
        <authorList>
            <consortium name="The Broad Institute Genomics Platform"/>
            <person name="Cuomo C."/>
            <person name="de Hoog S."/>
            <person name="Gorbushina A."/>
            <person name="Stielow B."/>
            <person name="Teixiera M."/>
            <person name="Abouelleil A."/>
            <person name="Chapman S.B."/>
            <person name="Priest M."/>
            <person name="Young S.K."/>
            <person name="Wortman J."/>
            <person name="Nusbaum C."/>
            <person name="Birren B."/>
        </authorList>
    </citation>
    <scope>NUCLEOTIDE SEQUENCE [LARGE SCALE GENOMIC DNA]</scope>
    <source>
        <strain evidence="6 7">CBS 72588</strain>
    </source>
</reference>
<dbReference type="Pfam" id="PF01613">
    <property type="entry name" value="Flavin_Reduct"/>
    <property type="match status" value="1"/>
</dbReference>
<evidence type="ECO:0000256" key="4">
    <source>
        <dbReference type="ARBA" id="ARBA00038054"/>
    </source>
</evidence>
<name>A0A0D2A6K9_9EURO</name>
<evidence type="ECO:0000256" key="1">
    <source>
        <dbReference type="ARBA" id="ARBA00001917"/>
    </source>
</evidence>
<gene>
    <name evidence="6" type="ORF">PV06_11728</name>
</gene>
<dbReference type="PANTHER" id="PTHR33798:SF5">
    <property type="entry name" value="FLAVIN REDUCTASE LIKE DOMAIN-CONTAINING PROTEIN"/>
    <property type="match status" value="1"/>
</dbReference>
<accession>A0A0D2A6K9</accession>